<protein>
    <submittedName>
        <fullName evidence="1">Uncharacterized protein</fullName>
    </submittedName>
</protein>
<reference evidence="1 2" key="1">
    <citation type="journal article" date="2023" name="Sci. Data">
        <title>Genome assembly of the Korean intertidal mud-creeper Batillaria attramentaria.</title>
        <authorList>
            <person name="Patra A.K."/>
            <person name="Ho P.T."/>
            <person name="Jun S."/>
            <person name="Lee S.J."/>
            <person name="Kim Y."/>
            <person name="Won Y.J."/>
        </authorList>
    </citation>
    <scope>NUCLEOTIDE SEQUENCE [LARGE SCALE GENOMIC DNA]</scope>
    <source>
        <strain evidence="1">Wonlab-2016</strain>
    </source>
</reference>
<dbReference type="EMBL" id="JACVVK020000345">
    <property type="protein sequence ID" value="KAK7477595.1"/>
    <property type="molecule type" value="Genomic_DNA"/>
</dbReference>
<dbReference type="InterPro" id="IPR005049">
    <property type="entry name" value="STL-like"/>
</dbReference>
<evidence type="ECO:0000313" key="1">
    <source>
        <dbReference type="EMBL" id="KAK7477595.1"/>
    </source>
</evidence>
<keyword evidence="2" id="KW-1185">Reference proteome</keyword>
<dbReference type="Proteomes" id="UP001519460">
    <property type="component" value="Unassembled WGS sequence"/>
</dbReference>
<sequence>MKKADKPGLMYNGTRHFNPYRHFGAWGVVPYALQNTSLGREANSRLYVLRDFSRVWIKHGLSELSADVALMNETSTQKDWNGVRFDPSSPPVYVGQMTFTPVLSGCSMYLPQAFWGLILPCLSDATRCDIMRQYMTQRMLREVDAFSAYHHVPGKPNTEAINASSSGVKHRLHKLDFDADKLAAFLDSWICQPGLTLFACFQALASSLELNGFLDSTDVQLVKAWFTSIKKLGVAEPPRVATRWRGVRKISEVPVVLEHRSEIERSLPAVSLQKNFVDPVKTLCAGKMPAQFASVAQWRQPLMTDIVLVIAFRYNKFLFKNLPYLETLHRPFF</sequence>
<evidence type="ECO:0000313" key="2">
    <source>
        <dbReference type="Proteomes" id="UP001519460"/>
    </source>
</evidence>
<comment type="caution">
    <text evidence="1">The sequence shown here is derived from an EMBL/GenBank/DDBJ whole genome shotgun (WGS) entry which is preliminary data.</text>
</comment>
<dbReference type="PANTHER" id="PTHR31362">
    <property type="entry name" value="GLYCOSYLTRANSFERASE STELLO1-RELATED"/>
    <property type="match status" value="1"/>
</dbReference>
<proteinExistence type="predicted"/>
<name>A0ABD0JSI4_9CAEN</name>
<dbReference type="AlphaFoldDB" id="A0ABD0JSI4"/>
<accession>A0ABD0JSI4</accession>
<organism evidence="1 2">
    <name type="scientific">Batillaria attramentaria</name>
    <dbReference type="NCBI Taxonomy" id="370345"/>
    <lineage>
        <taxon>Eukaryota</taxon>
        <taxon>Metazoa</taxon>
        <taxon>Spiralia</taxon>
        <taxon>Lophotrochozoa</taxon>
        <taxon>Mollusca</taxon>
        <taxon>Gastropoda</taxon>
        <taxon>Caenogastropoda</taxon>
        <taxon>Sorbeoconcha</taxon>
        <taxon>Cerithioidea</taxon>
        <taxon>Batillariidae</taxon>
        <taxon>Batillaria</taxon>
    </lineage>
</organism>
<dbReference type="PANTHER" id="PTHR31362:SF0">
    <property type="entry name" value="EXOSTOSIN DOMAIN-CONTAINING PROTEIN-RELATED"/>
    <property type="match status" value="1"/>
</dbReference>
<feature type="non-terminal residue" evidence="1">
    <location>
        <position position="333"/>
    </location>
</feature>
<gene>
    <name evidence="1" type="ORF">BaRGS_00031143</name>
</gene>